<keyword evidence="1" id="KW-1133">Transmembrane helix</keyword>
<feature type="transmembrane region" description="Helical" evidence="1">
    <location>
        <begin position="21"/>
        <end position="39"/>
    </location>
</feature>
<keyword evidence="1" id="KW-0472">Membrane</keyword>
<dbReference type="EMBL" id="JACQWF010000211">
    <property type="protein sequence ID" value="MBI4595645.1"/>
    <property type="molecule type" value="Genomic_DNA"/>
</dbReference>
<evidence type="ECO:0000256" key="1">
    <source>
        <dbReference type="SAM" id="Phobius"/>
    </source>
</evidence>
<accession>A0A933GM40</accession>
<proteinExistence type="predicted"/>
<dbReference type="Gene3D" id="2.60.40.10">
    <property type="entry name" value="Immunoglobulins"/>
    <property type="match status" value="1"/>
</dbReference>
<dbReference type="AlphaFoldDB" id="A0A933GM40"/>
<dbReference type="InterPro" id="IPR013783">
    <property type="entry name" value="Ig-like_fold"/>
</dbReference>
<evidence type="ECO:0008006" key="4">
    <source>
        <dbReference type="Google" id="ProtNLM"/>
    </source>
</evidence>
<keyword evidence="1" id="KW-0812">Transmembrane</keyword>
<evidence type="ECO:0000313" key="3">
    <source>
        <dbReference type="Proteomes" id="UP000772181"/>
    </source>
</evidence>
<organism evidence="2 3">
    <name type="scientific">Tectimicrobiota bacterium</name>
    <dbReference type="NCBI Taxonomy" id="2528274"/>
    <lineage>
        <taxon>Bacteria</taxon>
        <taxon>Pseudomonadati</taxon>
        <taxon>Nitrospinota/Tectimicrobiota group</taxon>
        <taxon>Candidatus Tectimicrobiota</taxon>
    </lineage>
</organism>
<reference evidence="2" key="1">
    <citation type="submission" date="2020-07" db="EMBL/GenBank/DDBJ databases">
        <title>Huge and variable diversity of episymbiotic CPR bacteria and DPANN archaea in groundwater ecosystems.</title>
        <authorList>
            <person name="He C.Y."/>
            <person name="Keren R."/>
            <person name="Whittaker M."/>
            <person name="Farag I.F."/>
            <person name="Doudna J."/>
            <person name="Cate J.H.D."/>
            <person name="Banfield J.F."/>
        </authorList>
    </citation>
    <scope>NUCLEOTIDE SEQUENCE</scope>
    <source>
        <strain evidence="2">NC_groundwater_1482_Ag_S-0.65um_47_24</strain>
    </source>
</reference>
<dbReference type="InterPro" id="IPR008964">
    <property type="entry name" value="Invasin/intimin_cell_adhesion"/>
</dbReference>
<name>A0A933GM40_UNCTE</name>
<comment type="caution">
    <text evidence="2">The sequence shown here is derived from an EMBL/GenBank/DDBJ whole genome shotgun (WGS) entry which is preliminary data.</text>
</comment>
<evidence type="ECO:0000313" key="2">
    <source>
        <dbReference type="EMBL" id="MBI4595645.1"/>
    </source>
</evidence>
<gene>
    <name evidence="2" type="ORF">HY730_04610</name>
</gene>
<dbReference type="Proteomes" id="UP000772181">
    <property type="component" value="Unassembled WGS sequence"/>
</dbReference>
<dbReference type="PROSITE" id="PS51257">
    <property type="entry name" value="PROKAR_LIPOPROTEIN"/>
    <property type="match status" value="1"/>
</dbReference>
<dbReference type="SUPFAM" id="SSF49373">
    <property type="entry name" value="Invasin/intimin cell-adhesion fragments"/>
    <property type="match status" value="1"/>
</dbReference>
<protein>
    <recommendedName>
        <fullName evidence="4">Big-1 domain-containing protein</fullName>
    </recommendedName>
</protein>
<sequence length="162" mass="17623">MDKTKGGIYLFSKSLYRSKSAFCVILMGLVTIAGCASLLSNTIKESAGPSSPSGYFLSIEADPKEVGIIAGQTEITVKVWDKEGKPVPGVPIYLYPKFPYAGWLYETTVVTENDGMAKSIFKDTTAYGGSQYVEAKLENLQVMTYITFMPSGGPGIITRQRH</sequence>